<comment type="similarity">
    <text evidence="1">Belongs to the UPF0246 family.</text>
</comment>
<dbReference type="RefSeq" id="WP_203380079.1">
    <property type="nucleotide sequence ID" value="NZ_JAENHP010000013.1"/>
</dbReference>
<comment type="caution">
    <text evidence="2">The sequence shown here is derived from an EMBL/GenBank/DDBJ whole genome shotgun (WGS) entry which is preliminary data.</text>
</comment>
<dbReference type="EMBL" id="JAENHP010000013">
    <property type="protein sequence ID" value="MBM2620092.1"/>
    <property type="molecule type" value="Genomic_DNA"/>
</dbReference>
<dbReference type="Pfam" id="PF03883">
    <property type="entry name" value="H2O2_YaaD"/>
    <property type="match status" value="1"/>
</dbReference>
<accession>A0ABS2AJU5</accession>
<keyword evidence="3" id="KW-1185">Reference proteome</keyword>
<dbReference type="Proteomes" id="UP000632138">
    <property type="component" value="Unassembled WGS sequence"/>
</dbReference>
<reference evidence="2 3" key="1">
    <citation type="submission" date="2021-01" db="EMBL/GenBank/DDBJ databases">
        <title>Actinoplanes sp. nov. LDG1-06 isolated from lichen.</title>
        <authorList>
            <person name="Saeng-In P."/>
            <person name="Phongsopitanun W."/>
            <person name="Kanchanasin P."/>
            <person name="Yuki M."/>
            <person name="Kudo T."/>
            <person name="Ohkuma M."/>
            <person name="Tanasupawat S."/>
        </authorList>
    </citation>
    <scope>NUCLEOTIDE SEQUENCE [LARGE SCALE GENOMIC DNA]</scope>
    <source>
        <strain evidence="2 3">LDG1-06</strain>
    </source>
</reference>
<evidence type="ECO:0000313" key="3">
    <source>
        <dbReference type="Proteomes" id="UP000632138"/>
    </source>
</evidence>
<name>A0ABS2AJU5_9ACTN</name>
<evidence type="ECO:0000313" key="2">
    <source>
        <dbReference type="EMBL" id="MBM2620092.1"/>
    </source>
</evidence>
<dbReference type="HAMAP" id="MF_00652">
    <property type="entry name" value="UPF0246"/>
    <property type="match status" value="1"/>
</dbReference>
<protein>
    <recommendedName>
        <fullName evidence="1">UPF0246 protein JIG36_31720</fullName>
    </recommendedName>
</protein>
<sequence length="259" mass="28702">MIILLHSSKTMRHPANAGAPRTTPNLLGQAQVLAEQVRSLSLDEMVTMMAVSSEVARRTAEQMVEWSAEGEQWPAVDCFTGDIYSGLHAGDLSAADRAYAEKTLYILSGLYGVLRPGDGIRPYRLEMGYKLPRPGFASLYKFWGDEVAKLIPDGPIVNLAAQEYSRVVTAHIDKTRVVTPKFLSVDPRTGEAKFIVVHAKIARGMFARWLLTERVRDVSRLRDFAEIGYEFDEAGSTPAQPLFIAKEFGGKGLSIRLEK</sequence>
<dbReference type="PANTHER" id="PTHR30283">
    <property type="entry name" value="PEROXIDE STRESS RESPONSE PROTEIN YAAA"/>
    <property type="match status" value="1"/>
</dbReference>
<organism evidence="2 3">
    <name type="scientific">Paractinoplanes ovalisporus</name>
    <dbReference type="NCBI Taxonomy" id="2810368"/>
    <lineage>
        <taxon>Bacteria</taxon>
        <taxon>Bacillati</taxon>
        <taxon>Actinomycetota</taxon>
        <taxon>Actinomycetes</taxon>
        <taxon>Micromonosporales</taxon>
        <taxon>Micromonosporaceae</taxon>
        <taxon>Paractinoplanes</taxon>
    </lineage>
</organism>
<dbReference type="InterPro" id="IPR005583">
    <property type="entry name" value="YaaA"/>
</dbReference>
<dbReference type="PANTHER" id="PTHR30283:SF4">
    <property type="entry name" value="PEROXIDE STRESS RESISTANCE PROTEIN YAAA"/>
    <property type="match status" value="1"/>
</dbReference>
<gene>
    <name evidence="2" type="ORF">JIG36_31720</name>
</gene>
<proteinExistence type="inferred from homology"/>
<evidence type="ECO:0000256" key="1">
    <source>
        <dbReference type="HAMAP-Rule" id="MF_00652"/>
    </source>
</evidence>